<evidence type="ECO:0000313" key="10">
    <source>
        <dbReference type="Proteomes" id="UP000478836"/>
    </source>
</evidence>
<accession>A0ABQ6VAH7</accession>
<keyword evidence="3" id="KW-0227">DNA damage</keyword>
<dbReference type="Proteomes" id="UP000478836">
    <property type="component" value="Unassembled WGS sequence"/>
</dbReference>
<evidence type="ECO:0000256" key="7">
    <source>
        <dbReference type="ARBA" id="ARBA00023239"/>
    </source>
</evidence>
<proteinExistence type="inferred from homology"/>
<evidence type="ECO:0000256" key="6">
    <source>
        <dbReference type="ARBA" id="ARBA00023125"/>
    </source>
</evidence>
<keyword evidence="10" id="KW-1185">Reference proteome</keyword>
<comment type="caution">
    <text evidence="9">The sequence shown here is derived from an EMBL/GenBank/DDBJ whole genome shotgun (WGS) entry which is preliminary data.</text>
</comment>
<organism evidence="9 10">
    <name type="scientific">Microbacterium algeriense</name>
    <dbReference type="NCBI Taxonomy" id="2615184"/>
    <lineage>
        <taxon>Bacteria</taxon>
        <taxon>Bacillati</taxon>
        <taxon>Actinomycetota</taxon>
        <taxon>Actinomycetes</taxon>
        <taxon>Micrococcales</taxon>
        <taxon>Microbacteriaceae</taxon>
        <taxon>Microbacterium</taxon>
    </lineage>
</organism>
<name>A0ABQ6VAH7_9MICO</name>
<dbReference type="SUPFAM" id="SSF143081">
    <property type="entry name" value="BB1717-like"/>
    <property type="match status" value="1"/>
</dbReference>
<dbReference type="InterPro" id="IPR003738">
    <property type="entry name" value="SRAP"/>
</dbReference>
<comment type="similarity">
    <text evidence="1 8">Belongs to the SOS response-associated peptidase family.</text>
</comment>
<keyword evidence="5" id="KW-0190">Covalent protein-DNA linkage</keyword>
<evidence type="ECO:0000256" key="3">
    <source>
        <dbReference type="ARBA" id="ARBA00022763"/>
    </source>
</evidence>
<dbReference type="EC" id="3.4.-.-" evidence="8"/>
<dbReference type="GeneID" id="77476011"/>
<keyword evidence="4 8" id="KW-0378">Hydrolase</keyword>
<sequence>MCGRFANDAKTDELIREYVAEGGKPEDWWKSWAGAYSIAPTMDAPIVRDRGEGRILELVRWDWQKPANRPKGAPIINARMEKLATGFWAPAFSAARCIVPMRGYFEWTGEKGDKTPHFLHGDGLLSAAGLTWSMELPDGERSRCFVVITREARDASGEVHDRMPAFLTPDTWDPWLTPEKLTGERKVETLAMLEHTSSDVAATIREHVVDRKVNNSRTADATDPSLIEPVATG</sequence>
<dbReference type="Pfam" id="PF02586">
    <property type="entry name" value="SRAP"/>
    <property type="match status" value="1"/>
</dbReference>
<keyword evidence="2 8" id="KW-0645">Protease</keyword>
<dbReference type="PANTHER" id="PTHR13604">
    <property type="entry name" value="DC12-RELATED"/>
    <property type="match status" value="1"/>
</dbReference>
<evidence type="ECO:0000256" key="4">
    <source>
        <dbReference type="ARBA" id="ARBA00022801"/>
    </source>
</evidence>
<evidence type="ECO:0000256" key="1">
    <source>
        <dbReference type="ARBA" id="ARBA00008136"/>
    </source>
</evidence>
<keyword evidence="6" id="KW-0238">DNA-binding</keyword>
<dbReference type="InterPro" id="IPR036590">
    <property type="entry name" value="SRAP-like"/>
</dbReference>
<evidence type="ECO:0000256" key="5">
    <source>
        <dbReference type="ARBA" id="ARBA00023124"/>
    </source>
</evidence>
<dbReference type="Gene3D" id="3.90.1680.10">
    <property type="entry name" value="SOS response associated peptidase-like"/>
    <property type="match status" value="1"/>
</dbReference>
<gene>
    <name evidence="9" type="ORF">F6A08_06085</name>
</gene>
<dbReference type="RefSeq" id="WP_151458912.1">
    <property type="nucleotide sequence ID" value="NZ_WAAO01000001.1"/>
</dbReference>
<evidence type="ECO:0000313" key="9">
    <source>
        <dbReference type="EMBL" id="KAB1867354.1"/>
    </source>
</evidence>
<evidence type="ECO:0000256" key="8">
    <source>
        <dbReference type="RuleBase" id="RU364100"/>
    </source>
</evidence>
<dbReference type="PANTHER" id="PTHR13604:SF0">
    <property type="entry name" value="ABASIC SITE PROCESSING PROTEIN HMCES"/>
    <property type="match status" value="1"/>
</dbReference>
<protein>
    <recommendedName>
        <fullName evidence="8">Abasic site processing protein</fullName>
        <ecNumber evidence="8">3.4.-.-</ecNumber>
    </recommendedName>
</protein>
<evidence type="ECO:0000256" key="2">
    <source>
        <dbReference type="ARBA" id="ARBA00022670"/>
    </source>
</evidence>
<dbReference type="EMBL" id="WAAO01000001">
    <property type="protein sequence ID" value="KAB1867354.1"/>
    <property type="molecule type" value="Genomic_DNA"/>
</dbReference>
<keyword evidence="7" id="KW-0456">Lyase</keyword>
<reference evidence="10" key="1">
    <citation type="submission" date="2019-09" db="EMBL/GenBank/DDBJ databases">
        <title>Whole genome sequencing of Microbacterium maritypicum.</title>
        <authorList>
            <person name="Lenchi N."/>
        </authorList>
    </citation>
    <scope>NUCLEOTIDE SEQUENCE [LARGE SCALE GENOMIC DNA]</scope>
    <source>
        <strain evidence="10">G1</strain>
    </source>
</reference>